<dbReference type="GO" id="GO:0008429">
    <property type="term" value="F:phosphatidylethanolamine binding"/>
    <property type="evidence" value="ECO:0007669"/>
    <property type="project" value="TreeGrafter"/>
</dbReference>
<dbReference type="SUPFAM" id="SSF49562">
    <property type="entry name" value="C2 domain (Calcium/lipid-binding domain, CaLB)"/>
    <property type="match status" value="2"/>
</dbReference>
<keyword evidence="3" id="KW-1185">Reference proteome</keyword>
<dbReference type="Pfam" id="PF00168">
    <property type="entry name" value="C2"/>
    <property type="match status" value="2"/>
</dbReference>
<sequence>SQEFRSPVIYNTVNPKWNYICEAVVHHLHDQNVEIEVMDEDQGSKDDFLGRTYLSLKTISMEGMGESWLRLKDITTGAIHLRTTWFSLSDSMQTLNESIEESKAIKTKYPSHDSADKVDGEAQPIGSVAAILVYLDGAHNLAVISKTAGEPDPYCLITIDKQKRQSIVQRSTANPIWEESFTFLVDNLNQELEITFDIIDSKTNRDLGTAKAKLQHIISCDNLSFSQPLPIKGRGSNSELNVNIIIRILKSQKPEQMPSVVVEDTIEESEESRVPTLEDMIKGTVQPIIDTSGALKGNFMEKSQTDRKHNHVKTNGFQLDPKWRGIEIVIYSRTTSTNLFKKKSKIIGITNIELTQTFADNFQAMREWYDLEQLKD</sequence>
<dbReference type="GO" id="GO:0005789">
    <property type="term" value="C:endoplasmic reticulum membrane"/>
    <property type="evidence" value="ECO:0007669"/>
    <property type="project" value="TreeGrafter"/>
</dbReference>
<dbReference type="EMBL" id="CAJPIZ010004252">
    <property type="protein sequence ID" value="CAG2107332.1"/>
    <property type="molecule type" value="Genomic_DNA"/>
</dbReference>
<feature type="domain" description="C2" evidence="1">
    <location>
        <begin position="1"/>
        <end position="69"/>
    </location>
</feature>
<dbReference type="Proteomes" id="UP000759131">
    <property type="component" value="Unassembled WGS sequence"/>
</dbReference>
<accession>A0A7R9KPB4</accession>
<dbReference type="InterPro" id="IPR000008">
    <property type="entry name" value="C2_dom"/>
</dbReference>
<evidence type="ECO:0000313" key="2">
    <source>
        <dbReference type="EMBL" id="CAD7626902.1"/>
    </source>
</evidence>
<dbReference type="PANTHER" id="PTHR45761:SF1">
    <property type="entry name" value="EXTENDED SYNAPTOTAGMIN-LIKE PROTEIN 2, ISOFORM C"/>
    <property type="match status" value="1"/>
</dbReference>
<organism evidence="2">
    <name type="scientific">Medioppia subpectinata</name>
    <dbReference type="NCBI Taxonomy" id="1979941"/>
    <lineage>
        <taxon>Eukaryota</taxon>
        <taxon>Metazoa</taxon>
        <taxon>Ecdysozoa</taxon>
        <taxon>Arthropoda</taxon>
        <taxon>Chelicerata</taxon>
        <taxon>Arachnida</taxon>
        <taxon>Acari</taxon>
        <taxon>Acariformes</taxon>
        <taxon>Sarcoptiformes</taxon>
        <taxon>Oribatida</taxon>
        <taxon>Brachypylina</taxon>
        <taxon>Oppioidea</taxon>
        <taxon>Oppiidae</taxon>
        <taxon>Medioppia</taxon>
    </lineage>
</organism>
<protein>
    <recommendedName>
        <fullName evidence="1">C2 domain-containing protein</fullName>
    </recommendedName>
</protein>
<evidence type="ECO:0000259" key="1">
    <source>
        <dbReference type="PROSITE" id="PS50004"/>
    </source>
</evidence>
<dbReference type="SMART" id="SM00239">
    <property type="entry name" value="C2"/>
    <property type="match status" value="2"/>
</dbReference>
<feature type="non-terminal residue" evidence="2">
    <location>
        <position position="376"/>
    </location>
</feature>
<gene>
    <name evidence="2" type="ORF">OSB1V03_LOCUS7334</name>
</gene>
<dbReference type="InterPro" id="IPR035892">
    <property type="entry name" value="C2_domain_sf"/>
</dbReference>
<dbReference type="GO" id="GO:0005544">
    <property type="term" value="F:calcium-dependent phospholipid binding"/>
    <property type="evidence" value="ECO:0007669"/>
    <property type="project" value="TreeGrafter"/>
</dbReference>
<dbReference type="PANTHER" id="PTHR45761">
    <property type="entry name" value="EXTENDED SYNAPTOTAGMIN-LIKE PROTEIN 2, ISOFORM C"/>
    <property type="match status" value="1"/>
</dbReference>
<dbReference type="OrthoDB" id="1029639at2759"/>
<dbReference type="InterPro" id="IPR051634">
    <property type="entry name" value="Extended_Synaptotagmin"/>
</dbReference>
<dbReference type="GO" id="GO:0035091">
    <property type="term" value="F:phosphatidylinositol binding"/>
    <property type="evidence" value="ECO:0007669"/>
    <property type="project" value="TreeGrafter"/>
</dbReference>
<dbReference type="Gene3D" id="2.60.40.150">
    <property type="entry name" value="C2 domain"/>
    <property type="match status" value="2"/>
</dbReference>
<name>A0A7R9KPB4_9ACAR</name>
<evidence type="ECO:0000313" key="3">
    <source>
        <dbReference type="Proteomes" id="UP000759131"/>
    </source>
</evidence>
<dbReference type="EMBL" id="OC858827">
    <property type="protein sequence ID" value="CAD7626902.1"/>
    <property type="molecule type" value="Genomic_DNA"/>
</dbReference>
<feature type="domain" description="C2" evidence="1">
    <location>
        <begin position="112"/>
        <end position="227"/>
    </location>
</feature>
<reference evidence="2" key="1">
    <citation type="submission" date="2020-11" db="EMBL/GenBank/DDBJ databases">
        <authorList>
            <person name="Tran Van P."/>
        </authorList>
    </citation>
    <scope>NUCLEOTIDE SEQUENCE</scope>
</reference>
<dbReference type="GO" id="GO:0005509">
    <property type="term" value="F:calcium ion binding"/>
    <property type="evidence" value="ECO:0007669"/>
    <property type="project" value="TreeGrafter"/>
</dbReference>
<dbReference type="GO" id="GO:0031210">
    <property type="term" value="F:phosphatidylcholine binding"/>
    <property type="evidence" value="ECO:0007669"/>
    <property type="project" value="TreeGrafter"/>
</dbReference>
<proteinExistence type="predicted"/>
<dbReference type="AlphaFoldDB" id="A0A7R9KPB4"/>
<dbReference type="PROSITE" id="PS50004">
    <property type="entry name" value="C2"/>
    <property type="match status" value="2"/>
</dbReference>